<evidence type="ECO:0000256" key="2">
    <source>
        <dbReference type="ARBA" id="ARBA00022490"/>
    </source>
</evidence>
<dbReference type="PROSITE" id="PS50245">
    <property type="entry name" value="CAP_GLY_2"/>
    <property type="match status" value="1"/>
</dbReference>
<feature type="region of interest" description="Disordered" evidence="11">
    <location>
        <begin position="1474"/>
        <end position="1530"/>
    </location>
</feature>
<evidence type="ECO:0000313" key="16">
    <source>
        <dbReference type="Proteomes" id="UP000694546"/>
    </source>
</evidence>
<dbReference type="Pfam" id="PF12473">
    <property type="entry name" value="DUF3694"/>
    <property type="match status" value="1"/>
</dbReference>
<evidence type="ECO:0000256" key="5">
    <source>
        <dbReference type="ARBA" id="ARBA00022840"/>
    </source>
</evidence>
<dbReference type="GO" id="GO:0005524">
    <property type="term" value="F:ATP binding"/>
    <property type="evidence" value="ECO:0007669"/>
    <property type="project" value="UniProtKB-UniRule"/>
</dbReference>
<dbReference type="InterPro" id="IPR008984">
    <property type="entry name" value="SMAD_FHA_dom_sf"/>
</dbReference>
<evidence type="ECO:0000256" key="12">
    <source>
        <dbReference type="SAM" id="Phobius"/>
    </source>
</evidence>
<keyword evidence="2" id="KW-0963">Cytoplasm</keyword>
<dbReference type="Pfam" id="PF12423">
    <property type="entry name" value="KIF1B"/>
    <property type="match status" value="1"/>
</dbReference>
<dbReference type="InterPro" id="IPR019821">
    <property type="entry name" value="Kinesin_motor_CS"/>
</dbReference>
<keyword evidence="12" id="KW-0812">Transmembrane</keyword>
<dbReference type="GO" id="GO:0007018">
    <property type="term" value="P:microtubule-based movement"/>
    <property type="evidence" value="ECO:0007669"/>
    <property type="project" value="InterPro"/>
</dbReference>
<dbReference type="InterPro" id="IPR022140">
    <property type="entry name" value="Kinesin-like_KIF1-typ"/>
</dbReference>
<dbReference type="InterPro" id="IPR036859">
    <property type="entry name" value="CAP-Gly_dom_sf"/>
</dbReference>
<evidence type="ECO:0000256" key="7">
    <source>
        <dbReference type="ARBA" id="ARBA00023175"/>
    </source>
</evidence>
<dbReference type="OMA" id="GQENHNL"/>
<keyword evidence="8" id="KW-0206">Cytoskeleton</keyword>
<feature type="compositionally biased region" description="Basic and acidic residues" evidence="11">
    <location>
        <begin position="531"/>
        <end position="541"/>
    </location>
</feature>
<dbReference type="SUPFAM" id="SSF52540">
    <property type="entry name" value="P-loop containing nucleoside triphosphate hydrolases"/>
    <property type="match status" value="1"/>
</dbReference>
<feature type="domain" description="Kinesin motor" evidence="13">
    <location>
        <begin position="15"/>
        <end position="329"/>
    </location>
</feature>
<dbReference type="Pfam" id="PF00225">
    <property type="entry name" value="Kinesin"/>
    <property type="match status" value="1"/>
</dbReference>
<dbReference type="PRINTS" id="PR00380">
    <property type="entry name" value="KINESINHEAVY"/>
</dbReference>
<feature type="transmembrane region" description="Helical" evidence="12">
    <location>
        <begin position="1615"/>
        <end position="1635"/>
    </location>
</feature>
<reference evidence="15" key="2">
    <citation type="submission" date="2025-09" db="UniProtKB">
        <authorList>
            <consortium name="Ensembl"/>
        </authorList>
    </citation>
    <scope>IDENTIFICATION</scope>
</reference>
<reference evidence="15" key="1">
    <citation type="submission" date="2025-08" db="UniProtKB">
        <authorList>
            <consortium name="Ensembl"/>
        </authorList>
    </citation>
    <scope>IDENTIFICATION</scope>
</reference>
<keyword evidence="4 9" id="KW-0547">Nucleotide-binding</keyword>
<dbReference type="Gene3D" id="2.60.200.20">
    <property type="match status" value="1"/>
</dbReference>
<dbReference type="PANTHER" id="PTHR47117">
    <property type="entry name" value="STAR-RELATED LIPID TRANSFER PROTEIN 9"/>
    <property type="match status" value="1"/>
</dbReference>
<dbReference type="PROSITE" id="PS50067">
    <property type="entry name" value="KINESIN_MOTOR_2"/>
    <property type="match status" value="1"/>
</dbReference>
<dbReference type="Gene3D" id="2.30.30.190">
    <property type="entry name" value="CAP Gly-rich-like domain"/>
    <property type="match status" value="1"/>
</dbReference>
<keyword evidence="3" id="KW-0493">Microtubule</keyword>
<keyword evidence="12" id="KW-0472">Membrane</keyword>
<evidence type="ECO:0000313" key="15">
    <source>
        <dbReference type="Ensembl" id="ENSGMOP00000066261.1"/>
    </source>
</evidence>
<evidence type="ECO:0000256" key="1">
    <source>
        <dbReference type="ARBA" id="ARBA00004245"/>
    </source>
</evidence>
<dbReference type="InterPro" id="IPR036961">
    <property type="entry name" value="Kinesin_motor_dom_sf"/>
</dbReference>
<evidence type="ECO:0000256" key="8">
    <source>
        <dbReference type="ARBA" id="ARBA00023212"/>
    </source>
</evidence>
<dbReference type="Pfam" id="PF01302">
    <property type="entry name" value="CAP_GLY"/>
    <property type="match status" value="1"/>
</dbReference>
<evidence type="ECO:0000259" key="14">
    <source>
        <dbReference type="PROSITE" id="PS50245"/>
    </source>
</evidence>
<dbReference type="InterPro" id="IPR001752">
    <property type="entry name" value="Kinesin_motor_dom"/>
</dbReference>
<dbReference type="SUPFAM" id="SSF74924">
    <property type="entry name" value="Cap-Gly domain"/>
    <property type="match status" value="1"/>
</dbReference>
<dbReference type="SMART" id="SM00129">
    <property type="entry name" value="KISc"/>
    <property type="match status" value="1"/>
</dbReference>
<dbReference type="InterPro" id="IPR022164">
    <property type="entry name" value="Kinesin-like"/>
</dbReference>
<keyword evidence="6 10" id="KW-0175">Coiled coil</keyword>
<dbReference type="Proteomes" id="UP000694546">
    <property type="component" value="Chromosome 11"/>
</dbReference>
<evidence type="ECO:0000256" key="9">
    <source>
        <dbReference type="PROSITE-ProRule" id="PRU00283"/>
    </source>
</evidence>
<sequence>MQSQVSSKTLHVRTGVCVYVFLFPVPVSFQVFAFDHCFWTMDESNTPKYSGQEVVFKCLGEGILDNAFQGYNACIFAYGQTGSGKSFSMMGNGDQPGLIPRLCGALFERVHRDECEAHSFKLEVSFMEIYNEKVRDLLDPKGSRLSLKVREHKVLGPYVDGLSQLAVTSFEDIEVLMSEGNKSRTVAATNMNEESSRSHAVFSIVVTQTLYDLGSGNSGEKVSKISLVDLAGSERVSKTGAAGERLKEGSNINRSLTTLGCVISALADQSAGKGKAKFVPYRDSVLTWLLKDNLGGNSKTAMIATVSPAADNYEETLSTLRYADRAKRIVNHAVVNEDPNARIIRELREEVEKLREQLTAAESLKAPELKEKLQESEKLIEEMTVTWEQKLRKTEEIAAERQKQLESMGISLETSGIKVGEDKCFLVNLNADPALNELLVYYLKEHTLVGADTSQDIQLFGIGIQPEHCALDLCPDGDVTLTPIENARTCVNGTVVDSLVHLWHGDRILWGNNHFFRINLPSRKRRERLKELERASPRESYVEADLETASEASSEQDYSYEFAQMEVIMKTLGNNDPMQNVVQVLEKQYLEERRTALEEQRRMYERELESLRQQLSPEKTKQHHQRSNSEHLAFTTHSPHNKPRLWTDDRDELFRQSLSRLREQVVKANTLVREANFLAEEMNKLTDYQVTLQIPAANLSANRKRGAIVSEPAIQVRRKGKGTQVWAIERLENKLVDMRDHYRDWKEGTEEEMVSQANSKHLDPFYEAQENHNLIGVANIFLECLYHDVKLQYAVPIISQQGEVAGRLHVELMRVCGPLPERLAWGDDSSENSSESGCYEVHIKEASGLPLNLSNFVFCQYTFWDQAEPTVAPPMVSPDAPTHSPEAQFTVRFDHSKVNDFLEFISEGALAIEVWGHRCAGTGPSPWQLDALQAKSRTLRDRWSEVSRRIELWASVQELNEQGEYSHVELVPGKDVSTGGVFQLRQGHSRRLQVCVKPVQHSGTLPLLVEAVMSVAIGCVSVRSIKLQRPLDSYQEEDLNCVRERWSEALIKRREYLDEQIKRIINKPEKCEEDMEREARLVEQWVGLTEERNAVLVPAPGGGIPGAPAHWTPPAVMEAHIPVLFLDLNADNLTLNEQLTGPHAAGVNSILPKEHGSQFFYLPIIRHSDEEVSVACSWDSSIHDSVHLNRITSPNERIYLIAKVTLQLSHPASMELVVRKRIAVNIYNKQVGAQRSTPQRGSHDLYPSTGVYWRTSCVFQASEEHEERETLALMAARGETEELQGGETYMEKYTRGVLEVESILGLERLRQVWTQCRSYRTSQLLLKENLGILTPHILNLVPESPALFSSSPFKALSPQPPKFLKALLTVREENKAKKVLEARPLLGQEVSGTSALTPHGGVHPHTVDPWLSFSFFLILIFLHCSLYPFMFLNVITFSVSNCIALFIFRFFISIYFEKIRSSAPALTLPSLSTSTRAPVPQGAGGGGGEPPLHEPAQGDLPHGSPCPSPNPSSAEPSGDSSGDESSPATQLPDWMAPGEQVWVGKRKGTVHYVGGVEFAKGIWVELIRISLPIGKHNGTVQGRVYFRCPPGRGVFVKPSRLTKVHYTISGVTKELGFYICCFFFVFFACSIYLCVHVKLSPIFL</sequence>
<dbReference type="GO" id="GO:0003777">
    <property type="term" value="F:microtubule motor activity"/>
    <property type="evidence" value="ECO:0007669"/>
    <property type="project" value="InterPro"/>
</dbReference>
<gene>
    <name evidence="15" type="primary">kif13a</name>
</gene>
<dbReference type="GO" id="GO:0008017">
    <property type="term" value="F:microtubule binding"/>
    <property type="evidence" value="ECO:0007669"/>
    <property type="project" value="InterPro"/>
</dbReference>
<dbReference type="Pfam" id="PF16183">
    <property type="entry name" value="Kinesin_assoc"/>
    <property type="match status" value="2"/>
</dbReference>
<keyword evidence="5 9" id="KW-0067">ATP-binding</keyword>
<evidence type="ECO:0000256" key="4">
    <source>
        <dbReference type="ARBA" id="ARBA00022741"/>
    </source>
</evidence>
<comment type="similarity">
    <text evidence="9">Belongs to the TRAFAC class myosin-kinesin ATPase superfamily. Kinesin family.</text>
</comment>
<feature type="binding site" evidence="9">
    <location>
        <begin position="79"/>
        <end position="86"/>
    </location>
    <ligand>
        <name>ATP</name>
        <dbReference type="ChEBI" id="CHEBI:30616"/>
    </ligand>
</feature>
<feature type="domain" description="CAP-Gly" evidence="14">
    <location>
        <begin position="1554"/>
        <end position="1597"/>
    </location>
</feature>
<feature type="region of interest" description="Disordered" evidence="11">
    <location>
        <begin position="614"/>
        <end position="644"/>
    </location>
</feature>
<dbReference type="InterPro" id="IPR032405">
    <property type="entry name" value="Kinesin_assoc"/>
</dbReference>
<feature type="transmembrane region" description="Helical" evidence="12">
    <location>
        <begin position="1434"/>
        <end position="1456"/>
    </location>
</feature>
<organism evidence="15 16">
    <name type="scientific">Gadus morhua</name>
    <name type="common">Atlantic cod</name>
    <dbReference type="NCBI Taxonomy" id="8049"/>
    <lineage>
        <taxon>Eukaryota</taxon>
        <taxon>Metazoa</taxon>
        <taxon>Chordata</taxon>
        <taxon>Craniata</taxon>
        <taxon>Vertebrata</taxon>
        <taxon>Euteleostomi</taxon>
        <taxon>Actinopterygii</taxon>
        <taxon>Neopterygii</taxon>
        <taxon>Teleostei</taxon>
        <taxon>Neoteleostei</taxon>
        <taxon>Acanthomorphata</taxon>
        <taxon>Zeiogadaria</taxon>
        <taxon>Gadariae</taxon>
        <taxon>Gadiformes</taxon>
        <taxon>Gadoidei</taxon>
        <taxon>Gadidae</taxon>
        <taxon>Gadus</taxon>
    </lineage>
</organism>
<proteinExistence type="inferred from homology"/>
<dbReference type="InterPro" id="IPR000253">
    <property type="entry name" value="FHA_dom"/>
</dbReference>
<keyword evidence="16" id="KW-1185">Reference proteome</keyword>
<evidence type="ECO:0000256" key="6">
    <source>
        <dbReference type="ARBA" id="ARBA00023054"/>
    </source>
</evidence>
<dbReference type="InterPro" id="IPR000938">
    <property type="entry name" value="CAP-Gly_domain"/>
</dbReference>
<evidence type="ECO:0000256" key="11">
    <source>
        <dbReference type="SAM" id="MobiDB-lite"/>
    </source>
</evidence>
<evidence type="ECO:0000256" key="10">
    <source>
        <dbReference type="SAM" id="Coils"/>
    </source>
</evidence>
<dbReference type="SUPFAM" id="SSF49879">
    <property type="entry name" value="SMAD/FHA domain"/>
    <property type="match status" value="1"/>
</dbReference>
<keyword evidence="12" id="KW-1133">Transmembrane helix</keyword>
<dbReference type="Gene3D" id="6.10.250.2520">
    <property type="match status" value="1"/>
</dbReference>
<dbReference type="CDD" id="cd01365">
    <property type="entry name" value="KISc_KIF1A_KIF1B"/>
    <property type="match status" value="1"/>
</dbReference>
<keyword evidence="7 9" id="KW-0505">Motor protein</keyword>
<dbReference type="Gene3D" id="3.40.850.10">
    <property type="entry name" value="Kinesin motor domain"/>
    <property type="match status" value="1"/>
</dbReference>
<dbReference type="InterPro" id="IPR027417">
    <property type="entry name" value="P-loop_NTPase"/>
</dbReference>
<evidence type="ECO:0000256" key="3">
    <source>
        <dbReference type="ARBA" id="ARBA00022701"/>
    </source>
</evidence>
<accession>A0A8C5FWA3</accession>
<comment type="subcellular location">
    <subcellularLocation>
        <location evidence="1">Cytoplasm</location>
        <location evidence="1">Cytoskeleton</location>
    </subcellularLocation>
</comment>
<feature type="compositionally biased region" description="Low complexity" evidence="11">
    <location>
        <begin position="1512"/>
        <end position="1528"/>
    </location>
</feature>
<evidence type="ECO:0000259" key="13">
    <source>
        <dbReference type="PROSITE" id="PS50067"/>
    </source>
</evidence>
<dbReference type="GO" id="GO:0045184">
    <property type="term" value="P:establishment of protein localization"/>
    <property type="evidence" value="ECO:0007669"/>
    <property type="project" value="UniProtKB-ARBA"/>
</dbReference>
<feature type="transmembrane region" description="Helical" evidence="12">
    <location>
        <begin position="12"/>
        <end position="34"/>
    </location>
</feature>
<dbReference type="Pfam" id="PF00498">
    <property type="entry name" value="FHA"/>
    <property type="match status" value="1"/>
</dbReference>
<dbReference type="GeneTree" id="ENSGT00940000157508"/>
<feature type="coiled-coil region" evidence="10">
    <location>
        <begin position="344"/>
        <end position="386"/>
    </location>
</feature>
<feature type="coiled-coil region" evidence="10">
    <location>
        <begin position="587"/>
        <end position="614"/>
    </location>
</feature>
<feature type="region of interest" description="Disordered" evidence="11">
    <location>
        <begin position="531"/>
        <end position="555"/>
    </location>
</feature>
<protein>
    <submittedName>
        <fullName evidence="15">Kinesin family member 13A</fullName>
    </submittedName>
</protein>
<dbReference type="Ensembl" id="ENSGMOT00000060241.1">
    <property type="protein sequence ID" value="ENSGMOP00000066261.1"/>
    <property type="gene ID" value="ENSGMOG00000007020.2"/>
</dbReference>
<dbReference type="PROSITE" id="PS00411">
    <property type="entry name" value="KINESIN_MOTOR_1"/>
    <property type="match status" value="1"/>
</dbReference>
<dbReference type="SMART" id="SM01052">
    <property type="entry name" value="CAP_GLY"/>
    <property type="match status" value="1"/>
</dbReference>
<dbReference type="GO" id="GO:0005737">
    <property type="term" value="C:cytoplasm"/>
    <property type="evidence" value="ECO:0007669"/>
    <property type="project" value="UniProtKB-ARBA"/>
</dbReference>
<dbReference type="GO" id="GO:0005874">
    <property type="term" value="C:microtubule"/>
    <property type="evidence" value="ECO:0007669"/>
    <property type="project" value="UniProtKB-KW"/>
</dbReference>
<name>A0A8C5FWA3_GADMO</name>